<gene>
    <name evidence="2" type="ORF">SAMN05216548_11335</name>
</gene>
<feature type="transmembrane region" description="Helical" evidence="1">
    <location>
        <begin position="69"/>
        <end position="85"/>
    </location>
</feature>
<protein>
    <submittedName>
        <fullName evidence="2">Uncharacterized protein</fullName>
    </submittedName>
</protein>
<feature type="transmembrane region" description="Helical" evidence="1">
    <location>
        <begin position="105"/>
        <end position="123"/>
    </location>
</feature>
<sequence length="214" mass="23738">MSRQTLPMLAMDVAVGLLLLVVAAAPFLLWSDVSNFRENGPAEGPQSIFLLCATVFFLFTLARSHRLTRLEIAGISLFCFNLFIRETDIRHTWAEPILGSHFTKQAFVVLAVAWLVVVGFSLLRFKQTATDLLRWLISPAGILMIAGLLLYLSGDRAEKHGFFPDADRSESLEESLELYGSFVIFLSGYVWFRLSAPAARTAAVTGDLRTAGQH</sequence>
<dbReference type="Proteomes" id="UP000199647">
    <property type="component" value="Unassembled WGS sequence"/>
</dbReference>
<evidence type="ECO:0000313" key="3">
    <source>
        <dbReference type="Proteomes" id="UP000199647"/>
    </source>
</evidence>
<keyword evidence="1" id="KW-1133">Transmembrane helix</keyword>
<reference evidence="2 3" key="1">
    <citation type="submission" date="2016-10" db="EMBL/GenBank/DDBJ databases">
        <authorList>
            <person name="de Groot N.N."/>
        </authorList>
    </citation>
    <scope>NUCLEOTIDE SEQUENCE [LARGE SCALE GENOMIC DNA]</scope>
    <source>
        <strain evidence="2 3">A52C2</strain>
    </source>
</reference>
<organism evidence="2 3">
    <name type="scientific">Faunimonas pinastri</name>
    <dbReference type="NCBI Taxonomy" id="1855383"/>
    <lineage>
        <taxon>Bacteria</taxon>
        <taxon>Pseudomonadati</taxon>
        <taxon>Pseudomonadota</taxon>
        <taxon>Alphaproteobacteria</taxon>
        <taxon>Hyphomicrobiales</taxon>
        <taxon>Afifellaceae</taxon>
        <taxon>Faunimonas</taxon>
    </lineage>
</organism>
<feature type="transmembrane region" description="Helical" evidence="1">
    <location>
        <begin position="47"/>
        <end position="62"/>
    </location>
</feature>
<dbReference type="EMBL" id="FOFG01000013">
    <property type="protein sequence ID" value="SER20735.1"/>
    <property type="molecule type" value="Genomic_DNA"/>
</dbReference>
<accession>A0A1H9MBC4</accession>
<keyword evidence="3" id="KW-1185">Reference proteome</keyword>
<evidence type="ECO:0000313" key="2">
    <source>
        <dbReference type="EMBL" id="SER20735.1"/>
    </source>
</evidence>
<dbReference type="AlphaFoldDB" id="A0A1H9MBC4"/>
<feature type="transmembrane region" description="Helical" evidence="1">
    <location>
        <begin position="135"/>
        <end position="154"/>
    </location>
</feature>
<dbReference type="RefSeq" id="WP_092498199.1">
    <property type="nucleotide sequence ID" value="NZ_FOFG01000013.1"/>
</dbReference>
<name>A0A1H9MBC4_9HYPH</name>
<keyword evidence="1" id="KW-0472">Membrane</keyword>
<proteinExistence type="predicted"/>
<keyword evidence="1" id="KW-0812">Transmembrane</keyword>
<evidence type="ECO:0000256" key="1">
    <source>
        <dbReference type="SAM" id="Phobius"/>
    </source>
</evidence>
<feature type="transmembrane region" description="Helical" evidence="1">
    <location>
        <begin position="174"/>
        <end position="192"/>
    </location>
</feature>